<dbReference type="PATRIC" id="fig|1003195.29.peg.1558"/>
<evidence type="ECO:0000256" key="4">
    <source>
        <dbReference type="ARBA" id="ARBA00022989"/>
    </source>
</evidence>
<evidence type="ECO:0000313" key="9">
    <source>
        <dbReference type="Proteomes" id="UP000007842"/>
    </source>
</evidence>
<feature type="transmembrane region" description="Helical" evidence="7">
    <location>
        <begin position="87"/>
        <end position="107"/>
    </location>
</feature>
<dbReference type="AlphaFoldDB" id="G8X238"/>
<dbReference type="Gene3D" id="1.20.1250.20">
    <property type="entry name" value="MFS general substrate transporter like domains"/>
    <property type="match status" value="1"/>
</dbReference>
<feature type="compositionally biased region" description="Low complexity" evidence="6">
    <location>
        <begin position="314"/>
        <end position="323"/>
    </location>
</feature>
<evidence type="ECO:0000256" key="5">
    <source>
        <dbReference type="ARBA" id="ARBA00023136"/>
    </source>
</evidence>
<sequence>MLGRVRARRAAGGGGGGVAGAGGHRRSAAGRLRDRRRGRRPVGHPGHRPGPGPPARPRAAGVLRGGQLPRRADPFVPAADGRPHARALTHSAFVAVTILLAVSLAPRDRQATAISWVAGGFALATVAGGPLGALVGEHLGWRATFWAVVAAAVASAVAIVLLVPARPAVRAGASAGARGEPRALWRPQVRWAFTVTTVSRTGWFLRYAYVTPLLREATGLGRGAAAAMLFVFGAGGFLGDRAPPRHHRPRPHHARRRPGDHRLRRPPPRPGPRRRPRHRPRLRRPRPPRSSPGPSPPPAAAPPSPSPPTPPPSTSATPSAPGPVHDCSPPAPRSPRWRGRARRWCWRRWGVRGWRGGGPVGPRRRRQDVPVPIR</sequence>
<dbReference type="Pfam" id="PF07690">
    <property type="entry name" value="MFS_1"/>
    <property type="match status" value="1"/>
</dbReference>
<dbReference type="HOGENOM" id="CLU_739468_0_0_11"/>
<dbReference type="PANTHER" id="PTHR43124:SF3">
    <property type="entry name" value="CHLORAMPHENICOL EFFLUX PUMP RV0191"/>
    <property type="match status" value="1"/>
</dbReference>
<dbReference type="InterPro" id="IPR011701">
    <property type="entry name" value="MFS"/>
</dbReference>
<feature type="region of interest" description="Disordered" evidence="6">
    <location>
        <begin position="240"/>
        <end position="374"/>
    </location>
</feature>
<protein>
    <submittedName>
        <fullName evidence="8">Major facilitator superfamily transporter DHA1 family protein</fullName>
    </submittedName>
</protein>
<keyword evidence="5 7" id="KW-0472">Membrane</keyword>
<evidence type="ECO:0000256" key="2">
    <source>
        <dbReference type="ARBA" id="ARBA00022475"/>
    </source>
</evidence>
<comment type="subcellular location">
    <subcellularLocation>
        <location evidence="1">Cell membrane</location>
        <topology evidence="1">Multi-pass membrane protein</topology>
    </subcellularLocation>
</comment>
<feature type="region of interest" description="Disordered" evidence="6">
    <location>
        <begin position="1"/>
        <end position="61"/>
    </location>
</feature>
<dbReference type="OrthoDB" id="4241920at2"/>
<dbReference type="GO" id="GO:0022857">
    <property type="term" value="F:transmembrane transporter activity"/>
    <property type="evidence" value="ECO:0007669"/>
    <property type="project" value="InterPro"/>
</dbReference>
<evidence type="ECO:0000256" key="6">
    <source>
        <dbReference type="SAM" id="MobiDB-lite"/>
    </source>
</evidence>
<evidence type="ECO:0000256" key="3">
    <source>
        <dbReference type="ARBA" id="ARBA00022692"/>
    </source>
</evidence>
<feature type="compositionally biased region" description="Basic residues" evidence="6">
    <location>
        <begin position="244"/>
        <end position="287"/>
    </location>
</feature>
<keyword evidence="4 7" id="KW-1133">Transmembrane helix</keyword>
<keyword evidence="9" id="KW-1185">Reference proteome</keyword>
<gene>
    <name evidence="8" type="ordered locus">SCATT_15530</name>
</gene>
<keyword evidence="3 7" id="KW-0812">Transmembrane</keyword>
<evidence type="ECO:0000256" key="1">
    <source>
        <dbReference type="ARBA" id="ARBA00004651"/>
    </source>
</evidence>
<evidence type="ECO:0000256" key="7">
    <source>
        <dbReference type="SAM" id="Phobius"/>
    </source>
</evidence>
<proteinExistence type="predicted"/>
<dbReference type="eggNOG" id="COG2814">
    <property type="taxonomic scope" value="Bacteria"/>
</dbReference>
<dbReference type="STRING" id="1003195.SCATT_15530"/>
<organism evidence="8 9">
    <name type="scientific">Streptantibioticus cattleyicolor (strain ATCC 35852 / DSM 46488 / JCM 4925 / NBRC 14057 / NRRL 8057)</name>
    <name type="common">Streptomyces cattleya</name>
    <dbReference type="NCBI Taxonomy" id="1003195"/>
    <lineage>
        <taxon>Bacteria</taxon>
        <taxon>Bacillati</taxon>
        <taxon>Actinomycetota</taxon>
        <taxon>Actinomycetes</taxon>
        <taxon>Kitasatosporales</taxon>
        <taxon>Streptomycetaceae</taxon>
        <taxon>Streptantibioticus</taxon>
    </lineage>
</organism>
<feature type="compositionally biased region" description="Basic residues" evidence="6">
    <location>
        <begin position="335"/>
        <end position="350"/>
    </location>
</feature>
<feature type="transmembrane region" description="Helical" evidence="7">
    <location>
        <begin position="113"/>
        <end position="136"/>
    </location>
</feature>
<dbReference type="GO" id="GO:0005886">
    <property type="term" value="C:plasma membrane"/>
    <property type="evidence" value="ECO:0007669"/>
    <property type="project" value="UniProtKB-SubCell"/>
</dbReference>
<reference evidence="9" key="1">
    <citation type="submission" date="2011-12" db="EMBL/GenBank/DDBJ databases">
        <title>Complete genome sequence of Streptomyces cattleya strain DSM 46488.</title>
        <authorList>
            <person name="Ou H.-Y."/>
            <person name="Li P."/>
            <person name="Zhao C."/>
            <person name="O'Hagan D."/>
            <person name="Deng Z."/>
        </authorList>
    </citation>
    <scope>NUCLEOTIDE SEQUENCE [LARGE SCALE GENOMIC DNA]</scope>
    <source>
        <strain evidence="9">ATCC 35852 / DSM 46488 / JCM 4925 / NBRC 14057 / NRRL 8057</strain>
    </source>
</reference>
<dbReference type="EMBL" id="CP003219">
    <property type="protein sequence ID" value="AEW93924.1"/>
    <property type="molecule type" value="Genomic_DNA"/>
</dbReference>
<feature type="compositionally biased region" description="Basic residues" evidence="6">
    <location>
        <begin position="23"/>
        <end position="47"/>
    </location>
</feature>
<feature type="compositionally biased region" description="Pro residues" evidence="6">
    <location>
        <begin position="288"/>
        <end position="313"/>
    </location>
</feature>
<dbReference type="KEGG" id="scy:SCATT_15530"/>
<feature type="compositionally biased region" description="Gly residues" evidence="6">
    <location>
        <begin position="11"/>
        <end position="22"/>
    </location>
</feature>
<accession>G8X238</accession>
<evidence type="ECO:0000313" key="8">
    <source>
        <dbReference type="EMBL" id="AEW93924.1"/>
    </source>
</evidence>
<dbReference type="SUPFAM" id="SSF103473">
    <property type="entry name" value="MFS general substrate transporter"/>
    <property type="match status" value="1"/>
</dbReference>
<dbReference type="InterPro" id="IPR050189">
    <property type="entry name" value="MFS_Efflux_Transporters"/>
</dbReference>
<dbReference type="PANTHER" id="PTHR43124">
    <property type="entry name" value="PURINE EFFLUX PUMP PBUE"/>
    <property type="match status" value="1"/>
</dbReference>
<keyword evidence="2" id="KW-1003">Cell membrane</keyword>
<dbReference type="InterPro" id="IPR036259">
    <property type="entry name" value="MFS_trans_sf"/>
</dbReference>
<name>G8X238_STREN</name>
<feature type="transmembrane region" description="Helical" evidence="7">
    <location>
        <begin position="143"/>
        <end position="163"/>
    </location>
</feature>
<dbReference type="Proteomes" id="UP000007842">
    <property type="component" value="Chromosome"/>
</dbReference>